<dbReference type="GO" id="GO:0048812">
    <property type="term" value="P:neuron projection morphogenesis"/>
    <property type="evidence" value="ECO:0007669"/>
    <property type="project" value="TreeGrafter"/>
</dbReference>
<dbReference type="GO" id="GO:0005737">
    <property type="term" value="C:cytoplasm"/>
    <property type="evidence" value="ECO:0007669"/>
    <property type="project" value="TreeGrafter"/>
</dbReference>
<feature type="non-terminal residue" evidence="2">
    <location>
        <position position="1"/>
    </location>
</feature>
<dbReference type="PANTHER" id="PTHR46606:SF5">
    <property type="entry name" value="SHOOTIN-1"/>
    <property type="match status" value="1"/>
</dbReference>
<evidence type="ECO:0000256" key="1">
    <source>
        <dbReference type="SAM" id="MobiDB-lite"/>
    </source>
</evidence>
<reference evidence="2" key="1">
    <citation type="submission" date="2014-12" db="EMBL/GenBank/DDBJ databases">
        <title>Insight into the proteome of Arion vulgaris.</title>
        <authorList>
            <person name="Aradska J."/>
            <person name="Bulat T."/>
            <person name="Smidak R."/>
            <person name="Sarate P."/>
            <person name="Gangsoo J."/>
            <person name="Sialana F."/>
            <person name="Bilban M."/>
            <person name="Lubec G."/>
        </authorList>
    </citation>
    <scope>NUCLEOTIDE SEQUENCE</scope>
    <source>
        <tissue evidence="2">Skin</tissue>
    </source>
</reference>
<dbReference type="GO" id="GO:0031252">
    <property type="term" value="C:cell leading edge"/>
    <property type="evidence" value="ECO:0007669"/>
    <property type="project" value="TreeGrafter"/>
</dbReference>
<evidence type="ECO:0000313" key="2">
    <source>
        <dbReference type="EMBL" id="CEK71236.1"/>
    </source>
</evidence>
<dbReference type="PANTHER" id="PTHR46606">
    <property type="entry name" value="SHOOTIN-1"/>
    <property type="match status" value="1"/>
</dbReference>
<accession>A0A0B6ZTQ6</accession>
<name>A0A0B6ZTQ6_9EUPU</name>
<gene>
    <name evidence="2" type="primary">ORF77483</name>
</gene>
<dbReference type="EMBL" id="HACG01024371">
    <property type="protein sequence ID" value="CEK71236.1"/>
    <property type="molecule type" value="Transcribed_RNA"/>
</dbReference>
<dbReference type="AlphaFoldDB" id="A0A0B6ZTQ6"/>
<dbReference type="InterPro" id="IPR024849">
    <property type="entry name" value="Shootin-1"/>
</dbReference>
<feature type="region of interest" description="Disordered" evidence="1">
    <location>
        <begin position="142"/>
        <end position="166"/>
    </location>
</feature>
<proteinExistence type="predicted"/>
<sequence length="166" mass="18552">PPPPPPPPPISKTGGFLAKITGGKKKKIQQQLVLGGAEISTDYSKAVDEMMKRIKQGNIGLRPVLKKRTTDEDYIEEDVGIQTNLRKTSLRSLPDEEDGKAMKELQNILHKMKKARSDEDLVSYDSTLDEKSELAMAFKKIQKAKQDKTPKPAPRVKLSSIKDEQE</sequence>
<protein>
    <submittedName>
        <fullName evidence="2">Uncharacterized protein</fullName>
    </submittedName>
</protein>
<dbReference type="GO" id="GO:2001224">
    <property type="term" value="P:positive regulation of neuron migration"/>
    <property type="evidence" value="ECO:0007669"/>
    <property type="project" value="TreeGrafter"/>
</dbReference>
<dbReference type="GO" id="GO:0044295">
    <property type="term" value="C:axonal growth cone"/>
    <property type="evidence" value="ECO:0007669"/>
    <property type="project" value="TreeGrafter"/>
</dbReference>
<organism evidence="2">
    <name type="scientific">Arion vulgaris</name>
    <dbReference type="NCBI Taxonomy" id="1028688"/>
    <lineage>
        <taxon>Eukaryota</taxon>
        <taxon>Metazoa</taxon>
        <taxon>Spiralia</taxon>
        <taxon>Lophotrochozoa</taxon>
        <taxon>Mollusca</taxon>
        <taxon>Gastropoda</taxon>
        <taxon>Heterobranchia</taxon>
        <taxon>Euthyneura</taxon>
        <taxon>Panpulmonata</taxon>
        <taxon>Eupulmonata</taxon>
        <taxon>Stylommatophora</taxon>
        <taxon>Helicina</taxon>
        <taxon>Arionoidea</taxon>
        <taxon>Arionidae</taxon>
        <taxon>Arion</taxon>
    </lineage>
</organism>